<evidence type="ECO:0000313" key="3">
    <source>
        <dbReference type="Proteomes" id="UP000317289"/>
    </source>
</evidence>
<dbReference type="RefSeq" id="WP_142449788.1">
    <property type="nucleotide sequence ID" value="NZ_FXTA01000001.1"/>
</dbReference>
<evidence type="ECO:0000313" key="2">
    <source>
        <dbReference type="EMBL" id="SMO48263.1"/>
    </source>
</evidence>
<protein>
    <submittedName>
        <fullName evidence="2">Uncharacterized protein</fullName>
    </submittedName>
</protein>
<dbReference type="Proteomes" id="UP000468990">
    <property type="component" value="Unassembled WGS sequence"/>
</dbReference>
<dbReference type="OrthoDB" id="1357815at2"/>
<reference evidence="2 3" key="1">
    <citation type="submission" date="2017-05" db="EMBL/GenBank/DDBJ databases">
        <authorList>
            <person name="Varghese N."/>
            <person name="Submissions S."/>
        </authorList>
    </citation>
    <scope>NUCLEOTIDE SEQUENCE [LARGE SCALE GENOMIC DNA]</scope>
    <source>
        <strain evidence="2 3">DSM 19382</strain>
    </source>
</reference>
<keyword evidence="4" id="KW-1185">Reference proteome</keyword>
<dbReference type="AlphaFoldDB" id="A0A521BMB1"/>
<dbReference type="EMBL" id="FXTA01000001">
    <property type="protein sequence ID" value="SMO48263.1"/>
    <property type="molecule type" value="Genomic_DNA"/>
</dbReference>
<evidence type="ECO:0000313" key="1">
    <source>
        <dbReference type="EMBL" id="MRX67524.1"/>
    </source>
</evidence>
<dbReference type="EMBL" id="WKKG01000002">
    <property type="protein sequence ID" value="MRX67524.1"/>
    <property type="molecule type" value="Genomic_DNA"/>
</dbReference>
<organism evidence="2 3">
    <name type="scientific">Flavobacterium resistens</name>
    <dbReference type="NCBI Taxonomy" id="443612"/>
    <lineage>
        <taxon>Bacteria</taxon>
        <taxon>Pseudomonadati</taxon>
        <taxon>Bacteroidota</taxon>
        <taxon>Flavobacteriia</taxon>
        <taxon>Flavobacteriales</taxon>
        <taxon>Flavobacteriaceae</taxon>
        <taxon>Flavobacterium</taxon>
    </lineage>
</organism>
<gene>
    <name evidence="1" type="ORF">GJU42_06045</name>
    <name evidence="2" type="ORF">SAMN06265349_1011213</name>
</gene>
<proteinExistence type="predicted"/>
<name>A0A521BMB1_9FLAO</name>
<dbReference type="Proteomes" id="UP000317289">
    <property type="component" value="Unassembled WGS sequence"/>
</dbReference>
<accession>A0A521BMB1</accession>
<sequence length="205" mass="23938">MKLKSLLILLTLFQFSCKDKKEKQVETWNKRVQEFKIQTKKSNVFDFQKFIISKGKIGEIKIGMHINDAEKFLNQLTKTKAEAYDFGFDGGGFAYIYSLKNQPVIALIPKRDSDEILAIAALSKNLKMNNGLHPESTVAEIRQKYPDIKVNQDIMMDWEFMQDEKNNLQFIFMTSENNQIGEYSELEIPSEPKRIDIKTDWIEIR</sequence>
<evidence type="ECO:0000313" key="4">
    <source>
        <dbReference type="Proteomes" id="UP000468990"/>
    </source>
</evidence>
<reference evidence="1 4" key="2">
    <citation type="submission" date="2019-11" db="EMBL/GenBank/DDBJ databases">
        <title>Flavobacterium resistens genome.</title>
        <authorList>
            <person name="Wilson V.M."/>
            <person name="Newman J.D."/>
        </authorList>
    </citation>
    <scope>NUCLEOTIDE SEQUENCE [LARGE SCALE GENOMIC DNA]</scope>
    <source>
        <strain evidence="1 4">DSM 19382</strain>
    </source>
</reference>